<feature type="transmembrane region" description="Helical" evidence="2">
    <location>
        <begin position="577"/>
        <end position="598"/>
    </location>
</feature>
<dbReference type="AlphaFoldDB" id="A0A1K0H6M5"/>
<dbReference type="Proteomes" id="UP000658997">
    <property type="component" value="Unassembled WGS sequence"/>
</dbReference>
<evidence type="ECO:0000256" key="1">
    <source>
        <dbReference type="SAM" id="MobiDB-lite"/>
    </source>
</evidence>
<dbReference type="Proteomes" id="UP000179920">
    <property type="component" value="Chromosome VI"/>
</dbReference>
<proteinExistence type="predicted"/>
<feature type="transmembrane region" description="Helical" evidence="2">
    <location>
        <begin position="486"/>
        <end position="506"/>
    </location>
</feature>
<sequence>MFAPMSKGGSDDAWQAQDDAGSLKPGRFRAYLADQLASPASGSSSPTSRAIPFSRDSGSSASSNRRHAKPSFDKGKSREMDRGAFMAGFNRPETAASTSLGNRLATGFGFRQAATKPKKQIGSAADSRPQSIVPQSAFPSRAPEALYPASARIATIPAGTDPVHSPSSTAAVLGPSPFHSPPPRRRRVTSIRDRNWERERQRERLRPNRSWLNNLIRPPREMVEEWLDSWWKRWFALAGLPSLVVWFWCALPFPKTDPYDPNLPWCNPDQDGRSGDPNNPPWCYPANATASSLSTFSSSAAEASIVALPNLPTITGFAWSMATMLLSKFSATSKTPPTQPQYPIGDCDRLTVDANFWFFLIFYYGIYVGVALIYITQLFGLYRLNWWPAALGAKTSYAFFWIGSLVAGWILHELDPLGTETRHGAKVHHHHLHQQADSLQRGLMSSLSLPSAAKLQQWSTMVTTSMVDAGKPTIDDADIQWQRKTLWVGLAFATMAMPALVCFIGLRRSGRQTYRHSLTDHQKTFLERQLNRRIPSSYIRFLWFMSTIGLSLFALIAGQGYASVYLSTLPHTGLDGVAYVSFWTLTVNGLALVSHWILEDKVRSRALVFAFKYYYFLVYFIFYRNLFARLRSFDQFALVQLLSSFWVCIWYPLSMSGLCHRVVQYFNPQPRSWEEYVESVGLAFYLRNLAQNTTMLAFLGWVSILHFGSNQSLYPFFAYDNKHDPYNYQLTMLGSLAIWGSELLSSFVARQICYLAFKVDVTNLGLDEMREFPELLTTIGWGSVHTLMDMLLFLIKLNFR</sequence>
<feature type="transmembrane region" description="Helical" evidence="2">
    <location>
        <begin position="605"/>
        <end position="623"/>
    </location>
</feature>
<feature type="transmembrane region" description="Helical" evidence="2">
    <location>
        <begin position="696"/>
        <end position="717"/>
    </location>
</feature>
<feature type="transmembrane region" description="Helical" evidence="2">
    <location>
        <begin position="775"/>
        <end position="795"/>
    </location>
</feature>
<feature type="compositionally biased region" description="Low complexity" evidence="1">
    <location>
        <begin position="37"/>
        <end position="63"/>
    </location>
</feature>
<keyword evidence="2" id="KW-1133">Transmembrane helix</keyword>
<accession>A0A1K0H6M5</accession>
<dbReference type="InterPro" id="IPR039966">
    <property type="entry name" value="C553.12c"/>
</dbReference>
<name>A0A1K0H6M5_9BASI</name>
<feature type="region of interest" description="Disordered" evidence="1">
    <location>
        <begin position="1"/>
        <end position="21"/>
    </location>
</feature>
<feature type="transmembrane region" description="Helical" evidence="2">
    <location>
        <begin position="356"/>
        <end position="375"/>
    </location>
</feature>
<feature type="region of interest" description="Disordered" evidence="1">
    <location>
        <begin position="157"/>
        <end position="192"/>
    </location>
</feature>
<feature type="region of interest" description="Disordered" evidence="1">
    <location>
        <begin position="112"/>
        <end position="139"/>
    </location>
</feature>
<feature type="transmembrane region" description="Helical" evidence="2">
    <location>
        <begin position="538"/>
        <end position="557"/>
    </location>
</feature>
<gene>
    <name evidence="4" type="ORF">UBRO2_00576</name>
    <name evidence="3" type="ORF">UBRO_04264</name>
</gene>
<evidence type="ECO:0000313" key="4">
    <source>
        <dbReference type="EMBL" id="SYW75341.1"/>
    </source>
</evidence>
<organism evidence="3 5">
    <name type="scientific">Ustilago bromivora</name>
    <dbReference type="NCBI Taxonomy" id="307758"/>
    <lineage>
        <taxon>Eukaryota</taxon>
        <taxon>Fungi</taxon>
        <taxon>Dikarya</taxon>
        <taxon>Basidiomycota</taxon>
        <taxon>Ustilaginomycotina</taxon>
        <taxon>Ustilaginomycetes</taxon>
        <taxon>Ustilaginales</taxon>
        <taxon>Ustilaginaceae</taxon>
        <taxon>Ustilago</taxon>
    </lineage>
</organism>
<feature type="region of interest" description="Disordered" evidence="1">
    <location>
        <begin position="34"/>
        <end position="80"/>
    </location>
</feature>
<protein>
    <submittedName>
        <fullName evidence="3">Uncharacterized protein</fullName>
    </submittedName>
</protein>
<evidence type="ECO:0000313" key="6">
    <source>
        <dbReference type="Proteomes" id="UP000658997"/>
    </source>
</evidence>
<evidence type="ECO:0000313" key="5">
    <source>
        <dbReference type="Proteomes" id="UP000179920"/>
    </source>
</evidence>
<keyword evidence="6" id="KW-1185">Reference proteome</keyword>
<dbReference type="PANTHER" id="PTHR40467:SF1">
    <property type="match status" value="1"/>
</dbReference>
<feature type="transmembrane region" description="Helical" evidence="2">
    <location>
        <begin position="635"/>
        <end position="653"/>
    </location>
</feature>
<dbReference type="OrthoDB" id="5541877at2759"/>
<feature type="compositionally biased region" description="Polar residues" evidence="1">
    <location>
        <begin position="128"/>
        <end position="138"/>
    </location>
</feature>
<reference evidence="4" key="3">
    <citation type="submission" date="2018-08" db="EMBL/GenBank/DDBJ databases">
        <authorList>
            <person name="Guldener U."/>
        </authorList>
    </citation>
    <scope>NUCLEOTIDE SEQUENCE</scope>
    <source>
        <strain evidence="4">UB2</strain>
    </source>
</reference>
<reference evidence="3" key="1">
    <citation type="submission" date="2016-04" db="EMBL/GenBank/DDBJ databases">
        <authorList>
            <person name="Evans L.H."/>
            <person name="Alamgir A."/>
            <person name="Owens N."/>
            <person name="Weber N.D."/>
            <person name="Virtaneva K."/>
            <person name="Barbian K."/>
            <person name="Babar A."/>
            <person name="Rosenke K."/>
        </authorList>
    </citation>
    <scope>NUCLEOTIDE SEQUENCE</scope>
    <source>
        <strain evidence="3">UB2112</strain>
    </source>
</reference>
<evidence type="ECO:0000256" key="2">
    <source>
        <dbReference type="SAM" id="Phobius"/>
    </source>
</evidence>
<keyword evidence="2" id="KW-0812">Transmembrane</keyword>
<feature type="compositionally biased region" description="Basic and acidic residues" evidence="1">
    <location>
        <begin position="70"/>
        <end position="80"/>
    </location>
</feature>
<dbReference type="EMBL" id="LT558122">
    <property type="protein sequence ID" value="SAM82003.1"/>
    <property type="molecule type" value="Genomic_DNA"/>
</dbReference>
<dbReference type="EMBL" id="ULHB01000006">
    <property type="protein sequence ID" value="SYW75341.1"/>
    <property type="molecule type" value="Genomic_DNA"/>
</dbReference>
<reference evidence="5" key="2">
    <citation type="submission" date="2016-04" db="EMBL/GenBank/DDBJ databases">
        <authorList>
            <person name="Guldener U."/>
            <person name="Guldener U."/>
        </authorList>
    </citation>
    <scope>NUCLEOTIDE SEQUENCE [LARGE SCALE GENOMIC DNA]</scope>
    <source>
        <strain evidence="5">UB2112</strain>
    </source>
</reference>
<evidence type="ECO:0000313" key="3">
    <source>
        <dbReference type="EMBL" id="SAM82003.1"/>
    </source>
</evidence>
<dbReference type="PANTHER" id="PTHR40467">
    <property type="match status" value="1"/>
</dbReference>
<feature type="transmembrane region" description="Helical" evidence="2">
    <location>
        <begin position="387"/>
        <end position="411"/>
    </location>
</feature>
<keyword evidence="2" id="KW-0472">Membrane</keyword>